<evidence type="ECO:0000313" key="3">
    <source>
        <dbReference type="EMBL" id="URF07934.1"/>
    </source>
</evidence>
<accession>A0AAE9L631</accession>
<reference evidence="3" key="2">
    <citation type="submission" date="2022-05" db="EMBL/GenBank/DDBJ databases">
        <authorList>
            <person name="Kunte H.-J."/>
        </authorList>
    </citation>
    <scope>NUCLEOTIDE SEQUENCE</scope>
    <source>
        <strain evidence="3">G5</strain>
    </source>
</reference>
<proteinExistence type="inferred from homology"/>
<name>A0AAE9L631_9BURK</name>
<dbReference type="InterPro" id="IPR006311">
    <property type="entry name" value="TAT_signal"/>
</dbReference>
<dbReference type="InterPro" id="IPR042100">
    <property type="entry name" value="Bug_dom1"/>
</dbReference>
<evidence type="ECO:0000313" key="4">
    <source>
        <dbReference type="Proteomes" id="UP001056132"/>
    </source>
</evidence>
<feature type="chain" id="PRO_5042077283" evidence="2">
    <location>
        <begin position="35"/>
        <end position="346"/>
    </location>
</feature>
<dbReference type="AlphaFoldDB" id="A0AAE9L631"/>
<dbReference type="Gene3D" id="3.40.190.150">
    <property type="entry name" value="Bordetella uptake gene, domain 1"/>
    <property type="match status" value="1"/>
</dbReference>
<dbReference type="PIRSF" id="PIRSF017082">
    <property type="entry name" value="YflP"/>
    <property type="match status" value="1"/>
</dbReference>
<dbReference type="Gene3D" id="3.40.190.10">
    <property type="entry name" value="Periplasmic binding protein-like II"/>
    <property type="match status" value="1"/>
</dbReference>
<dbReference type="Pfam" id="PF03401">
    <property type="entry name" value="TctC"/>
    <property type="match status" value="1"/>
</dbReference>
<dbReference type="SUPFAM" id="SSF53850">
    <property type="entry name" value="Periplasmic binding protein-like II"/>
    <property type="match status" value="1"/>
</dbReference>
<evidence type="ECO:0000256" key="2">
    <source>
        <dbReference type="SAM" id="SignalP"/>
    </source>
</evidence>
<dbReference type="PANTHER" id="PTHR42928:SF5">
    <property type="entry name" value="BLR1237 PROTEIN"/>
    <property type="match status" value="1"/>
</dbReference>
<sequence>MSGMKILARSRRGWLTCALLMAASSALWSAAAQAADKAADKANESAARFPDHPIRIIVPFSAGGVVDSVTRVVAERMSKTLGQPVIVENKAGAGGAIGTDGVARSAPDGYTLLAVSPSHAVGPLLNASITWNAERDFRAIGGFGMIPNVIAVPAASSAQTLKALLDEARAHPDKLTYASAGVGTSNHLAGALLAQSAGVQITHVPYKGQPEALTDLLGGRVSMMPLTVAIAQSHVKSGKLRALAVTSAKRYPGMPDVPTVAEAAGLPGYEAGAWFGLVAPRKTPDAVVRKLADAVAQAVAAPDVASRLQDLGMDVTPQSAPAFDKYVDAESRKWARVLKASGITAQ</sequence>
<dbReference type="InterPro" id="IPR005064">
    <property type="entry name" value="BUG"/>
</dbReference>
<comment type="similarity">
    <text evidence="1">Belongs to the UPF0065 (bug) family.</text>
</comment>
<gene>
    <name evidence="3" type="ORF">M5D45_22510</name>
</gene>
<feature type="signal peptide" evidence="2">
    <location>
        <begin position="1"/>
        <end position="34"/>
    </location>
</feature>
<evidence type="ECO:0000256" key="1">
    <source>
        <dbReference type="ARBA" id="ARBA00006987"/>
    </source>
</evidence>
<dbReference type="EMBL" id="CP097331">
    <property type="protein sequence ID" value="URF07934.1"/>
    <property type="molecule type" value="Genomic_DNA"/>
</dbReference>
<dbReference type="Proteomes" id="UP001056132">
    <property type="component" value="Chromosome 2"/>
</dbReference>
<dbReference type="KEGG" id="ccam:M5D45_22510"/>
<organism evidence="3 4">
    <name type="scientific">Cupriavidus campinensis</name>
    <dbReference type="NCBI Taxonomy" id="151783"/>
    <lineage>
        <taxon>Bacteria</taxon>
        <taxon>Pseudomonadati</taxon>
        <taxon>Pseudomonadota</taxon>
        <taxon>Betaproteobacteria</taxon>
        <taxon>Burkholderiales</taxon>
        <taxon>Burkholderiaceae</taxon>
        <taxon>Cupriavidus</taxon>
    </lineage>
</organism>
<dbReference type="PANTHER" id="PTHR42928">
    <property type="entry name" value="TRICARBOXYLATE-BINDING PROTEIN"/>
    <property type="match status" value="1"/>
</dbReference>
<protein>
    <submittedName>
        <fullName evidence="3">Tripartite tricarboxylate transporter substrate binding protein</fullName>
    </submittedName>
</protein>
<dbReference type="CDD" id="cd13578">
    <property type="entry name" value="PBP2_Bug27"/>
    <property type="match status" value="1"/>
</dbReference>
<dbReference type="RefSeq" id="WP_250025917.1">
    <property type="nucleotide sequence ID" value="NZ_CP097331.1"/>
</dbReference>
<reference evidence="3" key="1">
    <citation type="journal article" date="2022" name="Microbiol. Resour. Announc.">
        <title>Genome Sequence of Cupriavidus campinensis Strain G5, a Member of a Bacterial Consortium Capable of Polyethylene Degradation.</title>
        <authorList>
            <person name="Schneider B."/>
            <person name="Pfeiffer F."/>
            <person name="Dyall-Smith M."/>
            <person name="Kunte H.J."/>
        </authorList>
    </citation>
    <scope>NUCLEOTIDE SEQUENCE</scope>
    <source>
        <strain evidence="3">G5</strain>
    </source>
</reference>
<keyword evidence="2" id="KW-0732">Signal</keyword>
<dbReference type="PROSITE" id="PS51318">
    <property type="entry name" value="TAT"/>
    <property type="match status" value="1"/>
</dbReference>